<keyword evidence="2" id="KW-1185">Reference proteome</keyword>
<evidence type="ECO:0000313" key="2">
    <source>
        <dbReference type="Proteomes" id="UP000094487"/>
    </source>
</evidence>
<gene>
    <name evidence="1" type="ORF">BFL28_10625</name>
</gene>
<sequence length="107" mass="11531">MAKETAVNSHRASQRGYANGLLIEEGEYVPAGVPVSETWMEKVGKDDPLQRAVEEALDPQPGDVDLTRLSKAALEAKATEHGINPAGLSKDDLITAIKAAYDKDRTQ</sequence>
<name>A0A1E3LZU5_9SPHN</name>
<proteinExistence type="predicted"/>
<dbReference type="EMBL" id="MDDS01000006">
    <property type="protein sequence ID" value="ODP39259.1"/>
    <property type="molecule type" value="Genomic_DNA"/>
</dbReference>
<evidence type="ECO:0000313" key="1">
    <source>
        <dbReference type="EMBL" id="ODP39259.1"/>
    </source>
</evidence>
<protein>
    <submittedName>
        <fullName evidence="1">Uncharacterized protein</fullName>
    </submittedName>
</protein>
<dbReference type="STRING" id="1888892.BFL28_10625"/>
<dbReference type="Proteomes" id="UP000094487">
    <property type="component" value="Unassembled WGS sequence"/>
</dbReference>
<reference evidence="1 2" key="1">
    <citation type="submission" date="2016-08" db="EMBL/GenBank/DDBJ databases">
        <title>Draft genome of the agarase producing Sphingomonas sp. MCT13.</title>
        <authorList>
            <person name="D'Andrea M.M."/>
            <person name="Rossolini G.M."/>
            <person name="Thaller M.C."/>
        </authorList>
    </citation>
    <scope>NUCLEOTIDE SEQUENCE [LARGE SCALE GENOMIC DNA]</scope>
    <source>
        <strain evidence="1 2">MCT13</strain>
    </source>
</reference>
<organism evidence="1 2">
    <name type="scientific">Sphingomonas turrisvirgatae</name>
    <dbReference type="NCBI Taxonomy" id="1888892"/>
    <lineage>
        <taxon>Bacteria</taxon>
        <taxon>Pseudomonadati</taxon>
        <taxon>Pseudomonadota</taxon>
        <taxon>Alphaproteobacteria</taxon>
        <taxon>Sphingomonadales</taxon>
        <taxon>Sphingomonadaceae</taxon>
        <taxon>Sphingomonas</taxon>
    </lineage>
</organism>
<comment type="caution">
    <text evidence="1">The sequence shown here is derived from an EMBL/GenBank/DDBJ whole genome shotgun (WGS) entry which is preliminary data.</text>
</comment>
<dbReference type="AlphaFoldDB" id="A0A1E3LZU5"/>
<accession>A0A1E3LZU5</accession>
<dbReference type="RefSeq" id="WP_069319031.1">
    <property type="nucleotide sequence ID" value="NZ_MDDS01000006.1"/>
</dbReference>